<gene>
    <name evidence="4" type="ORF">ABGN05_05640</name>
</gene>
<evidence type="ECO:0000313" key="4">
    <source>
        <dbReference type="EMBL" id="MEX0405142.1"/>
    </source>
</evidence>
<feature type="domain" description="SH3b" evidence="3">
    <location>
        <begin position="45"/>
        <end position="96"/>
    </location>
</feature>
<proteinExistence type="predicted"/>
<evidence type="ECO:0000256" key="2">
    <source>
        <dbReference type="SAM" id="SignalP"/>
    </source>
</evidence>
<feature type="region of interest" description="Disordered" evidence="1">
    <location>
        <begin position="137"/>
        <end position="215"/>
    </location>
</feature>
<keyword evidence="2" id="KW-0732">Signal</keyword>
<comment type="caution">
    <text evidence="4">The sequence shown here is derived from an EMBL/GenBank/DDBJ whole genome shotgun (WGS) entry which is preliminary data.</text>
</comment>
<feature type="chain" id="PRO_5046671908" evidence="2">
    <location>
        <begin position="38"/>
        <end position="215"/>
    </location>
</feature>
<evidence type="ECO:0000259" key="3">
    <source>
        <dbReference type="Pfam" id="PF08239"/>
    </source>
</evidence>
<dbReference type="InterPro" id="IPR003646">
    <property type="entry name" value="SH3-like_bac-type"/>
</dbReference>
<protein>
    <submittedName>
        <fullName evidence="4">SH3 domain-containing protein</fullName>
    </submittedName>
</protein>
<dbReference type="Proteomes" id="UP001556692">
    <property type="component" value="Unassembled WGS sequence"/>
</dbReference>
<reference evidence="4 5" key="1">
    <citation type="submission" date="2024-05" db="EMBL/GenBank/DDBJ databases">
        <authorList>
            <person name="Jiang F."/>
        </authorList>
    </citation>
    <scope>NUCLEOTIDE SEQUENCE [LARGE SCALE GENOMIC DNA]</scope>
    <source>
        <strain evidence="4 5">LZ166</strain>
    </source>
</reference>
<evidence type="ECO:0000256" key="1">
    <source>
        <dbReference type="SAM" id="MobiDB-lite"/>
    </source>
</evidence>
<dbReference type="Pfam" id="PF08239">
    <property type="entry name" value="SH3_3"/>
    <property type="match status" value="1"/>
</dbReference>
<sequence length="215" mass="23923">MNVLLTSLTTRLWPRLKVLFAACALSAGLLTAGQAGATPAVTDRAVNLRTGPSTGYPSIAVIPRGDYVEVNACLESSPWCDVDWRGVQGWAYGRYLLYTGARYRYVPIYDVYRYVGIGIYIGRPIIYPRYRKWHRRPRYDGPPPGPGPRPPRYPIVRPGPWPRVEPVEPVPDMPVPEMPDPGPPIIGDQPRPGPRVGPGIEDQRPWPDAPMGGMR</sequence>
<accession>A0ABV3SEG9</accession>
<dbReference type="EMBL" id="JBDPGJ010000001">
    <property type="protein sequence ID" value="MEX0405142.1"/>
    <property type="molecule type" value="Genomic_DNA"/>
</dbReference>
<dbReference type="Gene3D" id="2.30.30.40">
    <property type="entry name" value="SH3 Domains"/>
    <property type="match status" value="1"/>
</dbReference>
<feature type="compositionally biased region" description="Pro residues" evidence="1">
    <location>
        <begin position="140"/>
        <end position="184"/>
    </location>
</feature>
<organism evidence="4 5">
    <name type="scientific">Aquibium pacificus</name>
    <dbReference type="NCBI Taxonomy" id="3153579"/>
    <lineage>
        <taxon>Bacteria</taxon>
        <taxon>Pseudomonadati</taxon>
        <taxon>Pseudomonadota</taxon>
        <taxon>Alphaproteobacteria</taxon>
        <taxon>Hyphomicrobiales</taxon>
        <taxon>Phyllobacteriaceae</taxon>
        <taxon>Aquibium</taxon>
    </lineage>
</organism>
<evidence type="ECO:0000313" key="5">
    <source>
        <dbReference type="Proteomes" id="UP001556692"/>
    </source>
</evidence>
<name>A0ABV3SEG9_9HYPH</name>
<dbReference type="RefSeq" id="WP_367952991.1">
    <property type="nucleotide sequence ID" value="NZ_JBDPGJ010000001.1"/>
</dbReference>
<feature type="signal peptide" evidence="2">
    <location>
        <begin position="1"/>
        <end position="37"/>
    </location>
</feature>
<keyword evidence="5" id="KW-1185">Reference proteome</keyword>